<keyword evidence="3" id="KW-1185">Reference proteome</keyword>
<feature type="transmembrane region" description="Helical" evidence="1">
    <location>
        <begin position="20"/>
        <end position="41"/>
    </location>
</feature>
<keyword evidence="1" id="KW-0472">Membrane</keyword>
<feature type="transmembrane region" description="Helical" evidence="1">
    <location>
        <begin position="53"/>
        <end position="74"/>
    </location>
</feature>
<proteinExistence type="predicted"/>
<gene>
    <name evidence="2" type="ORF">GCM10007291_44300</name>
</gene>
<sequence>MHSDGATQQAKQDDTLRRGLRGTAVGVALFAVLGTVTAVWANPLFVRMTPVGPWEFGATVLTALLAGVTVALWVPRCRLRTSGAGGLASFLGIACPTCNKILMLIFGGPALLAWFDPVRPWLAAAGVIIMSMAALRTWRAFRDDRAGAAVVVSSENPPMGGLK</sequence>
<keyword evidence="1" id="KW-1133">Transmembrane helix</keyword>
<reference evidence="3" key="1">
    <citation type="journal article" date="2019" name="Int. J. Syst. Evol. Microbiol.">
        <title>The Global Catalogue of Microorganisms (GCM) 10K type strain sequencing project: providing services to taxonomists for standard genome sequencing and annotation.</title>
        <authorList>
            <consortium name="The Broad Institute Genomics Platform"/>
            <consortium name="The Broad Institute Genome Sequencing Center for Infectious Disease"/>
            <person name="Wu L."/>
            <person name="Ma J."/>
        </authorList>
    </citation>
    <scope>NUCLEOTIDE SEQUENCE [LARGE SCALE GENOMIC DNA]</scope>
    <source>
        <strain evidence="3">KCTC 23298</strain>
    </source>
</reference>
<evidence type="ECO:0000313" key="3">
    <source>
        <dbReference type="Proteomes" id="UP000658305"/>
    </source>
</evidence>
<comment type="caution">
    <text evidence="2">The sequence shown here is derived from an EMBL/GenBank/DDBJ whole genome shotgun (WGS) entry which is preliminary data.</text>
</comment>
<evidence type="ECO:0000256" key="1">
    <source>
        <dbReference type="SAM" id="Phobius"/>
    </source>
</evidence>
<keyword evidence="1" id="KW-0812">Transmembrane</keyword>
<evidence type="ECO:0000313" key="2">
    <source>
        <dbReference type="EMBL" id="GHC37883.1"/>
    </source>
</evidence>
<name>A0ABQ3FSV1_9RHOB</name>
<accession>A0ABQ3FSV1</accession>
<evidence type="ECO:0008006" key="4">
    <source>
        <dbReference type="Google" id="ProtNLM"/>
    </source>
</evidence>
<dbReference type="RefSeq" id="WP_051294564.1">
    <property type="nucleotide sequence ID" value="NZ_BMYI01000023.1"/>
</dbReference>
<feature type="transmembrane region" description="Helical" evidence="1">
    <location>
        <begin position="86"/>
        <end position="115"/>
    </location>
</feature>
<dbReference type="Proteomes" id="UP000658305">
    <property type="component" value="Unassembled WGS sequence"/>
</dbReference>
<organism evidence="2 3">
    <name type="scientific">Gemmobacter nanjingensis</name>
    <dbReference type="NCBI Taxonomy" id="488454"/>
    <lineage>
        <taxon>Bacteria</taxon>
        <taxon>Pseudomonadati</taxon>
        <taxon>Pseudomonadota</taxon>
        <taxon>Alphaproteobacteria</taxon>
        <taxon>Rhodobacterales</taxon>
        <taxon>Paracoccaceae</taxon>
        <taxon>Gemmobacter</taxon>
    </lineage>
</organism>
<feature type="transmembrane region" description="Helical" evidence="1">
    <location>
        <begin position="121"/>
        <end position="138"/>
    </location>
</feature>
<protein>
    <recommendedName>
        <fullName evidence="4">Integral membrane protein</fullName>
    </recommendedName>
</protein>
<dbReference type="EMBL" id="BMYI01000023">
    <property type="protein sequence ID" value="GHC37883.1"/>
    <property type="molecule type" value="Genomic_DNA"/>
</dbReference>